<evidence type="ECO:0008006" key="4">
    <source>
        <dbReference type="Google" id="ProtNLM"/>
    </source>
</evidence>
<evidence type="ECO:0000313" key="2">
    <source>
        <dbReference type="EMBL" id="SPJ29298.1"/>
    </source>
</evidence>
<keyword evidence="1" id="KW-1133">Transmembrane helix</keyword>
<dbReference type="Proteomes" id="UP000244898">
    <property type="component" value="Unassembled WGS sequence"/>
</dbReference>
<keyword evidence="3" id="KW-1185">Reference proteome</keyword>
<evidence type="ECO:0000313" key="3">
    <source>
        <dbReference type="Proteomes" id="UP000244898"/>
    </source>
</evidence>
<name>A0A2R8CA98_9RHOB</name>
<dbReference type="EMBL" id="ONZG01000006">
    <property type="protein sequence ID" value="SPJ29298.1"/>
    <property type="molecule type" value="Genomic_DNA"/>
</dbReference>
<feature type="transmembrane region" description="Helical" evidence="1">
    <location>
        <begin position="80"/>
        <end position="99"/>
    </location>
</feature>
<accession>A0A2R8CA98</accession>
<feature type="transmembrane region" description="Helical" evidence="1">
    <location>
        <begin position="111"/>
        <end position="133"/>
    </location>
</feature>
<sequence>MLKAIHPIAGVIGFLTILTFWTTTVYSELFGTTQMIVAVKAMVLSGLFLLIPSMAVVGASGMAMGRRRKDAPALAKKRRMPIIAANGLLVLVPAAFYLSNKASAGAFDTGFYVVQAIELIAGATNLLLMGLSIRDGRAMTARKRMAAKKSK</sequence>
<proteinExistence type="predicted"/>
<keyword evidence="1" id="KW-0812">Transmembrane</keyword>
<dbReference type="AlphaFoldDB" id="A0A2R8CA98"/>
<keyword evidence="1" id="KW-0472">Membrane</keyword>
<protein>
    <recommendedName>
        <fullName evidence="4">Transmembrane protein</fullName>
    </recommendedName>
</protein>
<dbReference type="OrthoDB" id="5195601at2"/>
<organism evidence="2 3">
    <name type="scientific">Falsiruegeria mediterranea M17</name>
    <dbReference type="NCBI Taxonomy" id="1200281"/>
    <lineage>
        <taxon>Bacteria</taxon>
        <taxon>Pseudomonadati</taxon>
        <taxon>Pseudomonadota</taxon>
        <taxon>Alphaproteobacteria</taxon>
        <taxon>Rhodobacterales</taxon>
        <taxon>Roseobacteraceae</taxon>
        <taxon>Falsiruegeria</taxon>
    </lineage>
</organism>
<dbReference type="RefSeq" id="WP_108788533.1">
    <property type="nucleotide sequence ID" value="NZ_ONZG01000006.1"/>
</dbReference>
<gene>
    <name evidence="2" type="ORF">TRM7615_02811</name>
</gene>
<feature type="transmembrane region" description="Helical" evidence="1">
    <location>
        <begin position="37"/>
        <end position="59"/>
    </location>
</feature>
<reference evidence="3" key="1">
    <citation type="submission" date="2018-03" db="EMBL/GenBank/DDBJ databases">
        <authorList>
            <person name="Rodrigo-Torres L."/>
            <person name="Arahal R. D."/>
            <person name="Lucena T."/>
        </authorList>
    </citation>
    <scope>NUCLEOTIDE SEQUENCE [LARGE SCALE GENOMIC DNA]</scope>
    <source>
        <strain evidence="3">CECT 7615</strain>
    </source>
</reference>
<evidence type="ECO:0000256" key="1">
    <source>
        <dbReference type="SAM" id="Phobius"/>
    </source>
</evidence>